<feature type="non-terminal residue" evidence="2">
    <location>
        <position position="163"/>
    </location>
</feature>
<protein>
    <recommendedName>
        <fullName evidence="4">Acyltransferase 3 domain-containing protein</fullName>
    </recommendedName>
</protein>
<name>A0A8J2KRI3_9HEXA</name>
<sequence length="163" mass="18594">MVLIGTFATLVPYLANGPYWIMVDGAASQCRRYWWENMLYINNLMEFGTGRCYNLAWYLANEMQFFILSPLVIYPLWRWKRVGYGIIAVLGVAAVTSPTVITAYYHMPPTDIKTIDPTLLSTTLWADTYSKPWARFGAYLVGIVVGYLLYLGKVNPKLFKGLP</sequence>
<feature type="transmembrane region" description="Helical" evidence="1">
    <location>
        <begin position="133"/>
        <end position="151"/>
    </location>
</feature>
<dbReference type="PANTHER" id="PTHR11161:SF0">
    <property type="entry name" value="O-ACYLTRANSFERASE LIKE PROTEIN"/>
    <property type="match status" value="1"/>
</dbReference>
<dbReference type="PANTHER" id="PTHR11161">
    <property type="entry name" value="O-ACYLTRANSFERASE"/>
    <property type="match status" value="1"/>
</dbReference>
<keyword evidence="3" id="KW-1185">Reference proteome</keyword>
<dbReference type="Proteomes" id="UP000708208">
    <property type="component" value="Unassembled WGS sequence"/>
</dbReference>
<evidence type="ECO:0008006" key="4">
    <source>
        <dbReference type="Google" id="ProtNLM"/>
    </source>
</evidence>
<evidence type="ECO:0000313" key="2">
    <source>
        <dbReference type="EMBL" id="CAG7820050.1"/>
    </source>
</evidence>
<proteinExistence type="predicted"/>
<dbReference type="InterPro" id="IPR052728">
    <property type="entry name" value="O2_lipid_transport_reg"/>
</dbReference>
<dbReference type="AlphaFoldDB" id="A0A8J2KRI3"/>
<comment type="caution">
    <text evidence="2">The sequence shown here is derived from an EMBL/GenBank/DDBJ whole genome shotgun (WGS) entry which is preliminary data.</text>
</comment>
<reference evidence="2" key="1">
    <citation type="submission" date="2021-06" db="EMBL/GenBank/DDBJ databases">
        <authorList>
            <person name="Hodson N. C."/>
            <person name="Mongue J. A."/>
            <person name="Jaron S. K."/>
        </authorList>
    </citation>
    <scope>NUCLEOTIDE SEQUENCE</scope>
</reference>
<evidence type="ECO:0000313" key="3">
    <source>
        <dbReference type="Proteomes" id="UP000708208"/>
    </source>
</evidence>
<accession>A0A8J2KRI3</accession>
<evidence type="ECO:0000256" key="1">
    <source>
        <dbReference type="SAM" id="Phobius"/>
    </source>
</evidence>
<feature type="transmembrane region" description="Helical" evidence="1">
    <location>
        <begin position="84"/>
        <end position="107"/>
    </location>
</feature>
<keyword evidence="1" id="KW-1133">Transmembrane helix</keyword>
<organism evidence="2 3">
    <name type="scientific">Allacma fusca</name>
    <dbReference type="NCBI Taxonomy" id="39272"/>
    <lineage>
        <taxon>Eukaryota</taxon>
        <taxon>Metazoa</taxon>
        <taxon>Ecdysozoa</taxon>
        <taxon>Arthropoda</taxon>
        <taxon>Hexapoda</taxon>
        <taxon>Collembola</taxon>
        <taxon>Symphypleona</taxon>
        <taxon>Sminthuridae</taxon>
        <taxon>Allacma</taxon>
    </lineage>
</organism>
<gene>
    <name evidence="2" type="ORF">AFUS01_LOCUS30460</name>
</gene>
<feature type="transmembrane region" description="Helical" evidence="1">
    <location>
        <begin position="55"/>
        <end position="77"/>
    </location>
</feature>
<dbReference type="EMBL" id="CAJVCH010467975">
    <property type="protein sequence ID" value="CAG7820050.1"/>
    <property type="molecule type" value="Genomic_DNA"/>
</dbReference>
<keyword evidence="1" id="KW-0472">Membrane</keyword>
<keyword evidence="1" id="KW-0812">Transmembrane</keyword>
<dbReference type="OrthoDB" id="10265389at2759"/>